<dbReference type="Proteomes" id="UP001589788">
    <property type="component" value="Unassembled WGS sequence"/>
</dbReference>
<dbReference type="SUPFAM" id="SSF52540">
    <property type="entry name" value="P-loop containing nucleoside triphosphate hydrolases"/>
    <property type="match status" value="1"/>
</dbReference>
<evidence type="ECO:0000256" key="5">
    <source>
        <dbReference type="ARBA" id="ARBA00022694"/>
    </source>
</evidence>
<gene>
    <name evidence="12" type="primary">tsaE</name>
    <name evidence="12" type="ORF">ACFFRE_13130</name>
</gene>
<dbReference type="PANTHER" id="PTHR33540">
    <property type="entry name" value="TRNA THREONYLCARBAMOYLADENOSINE BIOSYNTHESIS PROTEIN TSAE"/>
    <property type="match status" value="1"/>
</dbReference>
<evidence type="ECO:0000256" key="3">
    <source>
        <dbReference type="ARBA" id="ARBA00019010"/>
    </source>
</evidence>
<dbReference type="Gene3D" id="3.40.50.300">
    <property type="entry name" value="P-loop containing nucleotide triphosphate hydrolases"/>
    <property type="match status" value="1"/>
</dbReference>
<name>A0ABV6C5X6_9ACTN</name>
<keyword evidence="6" id="KW-0479">Metal-binding</keyword>
<organism evidence="12 13">
    <name type="scientific">Aciditerrimonas ferrireducens</name>
    <dbReference type="NCBI Taxonomy" id="667306"/>
    <lineage>
        <taxon>Bacteria</taxon>
        <taxon>Bacillati</taxon>
        <taxon>Actinomycetota</taxon>
        <taxon>Acidimicrobiia</taxon>
        <taxon>Acidimicrobiales</taxon>
        <taxon>Acidimicrobiaceae</taxon>
        <taxon>Aciditerrimonas</taxon>
    </lineage>
</organism>
<evidence type="ECO:0000313" key="12">
    <source>
        <dbReference type="EMBL" id="MFC0083071.1"/>
    </source>
</evidence>
<keyword evidence="7" id="KW-0547">Nucleotide-binding</keyword>
<dbReference type="RefSeq" id="WP_377790808.1">
    <property type="nucleotide sequence ID" value="NZ_JBHLYQ010000245.1"/>
</dbReference>
<dbReference type="Pfam" id="PF02367">
    <property type="entry name" value="TsaE"/>
    <property type="match status" value="1"/>
</dbReference>
<reference evidence="12 13" key="1">
    <citation type="submission" date="2024-09" db="EMBL/GenBank/DDBJ databases">
        <authorList>
            <person name="Sun Q."/>
            <person name="Mori K."/>
        </authorList>
    </citation>
    <scope>NUCLEOTIDE SEQUENCE [LARGE SCALE GENOMIC DNA]</scope>
    <source>
        <strain evidence="12 13">JCM 15389</strain>
    </source>
</reference>
<dbReference type="PANTHER" id="PTHR33540:SF2">
    <property type="entry name" value="TRNA THREONYLCARBAMOYLADENOSINE BIOSYNTHESIS PROTEIN TSAE"/>
    <property type="match status" value="1"/>
</dbReference>
<keyword evidence="5" id="KW-0819">tRNA processing</keyword>
<evidence type="ECO:0000256" key="9">
    <source>
        <dbReference type="ARBA" id="ARBA00022842"/>
    </source>
</evidence>
<keyword evidence="4" id="KW-0963">Cytoplasm</keyword>
<keyword evidence="9" id="KW-0460">Magnesium</keyword>
<sequence length="175" mass="18131">MSGADLVLRTASPEGTRAVGRALASLLQPGDLLVLAGDLGAGKTTFAQGVGQGLGVSDPVVSPTFTLVRQYRCGAGAPVRTLLHADLYRLDQLAEVLDLDLAELVEDQAAALVEWGDLASEVLGPEQVTLVLQPTADEDARELALWLPPSWAGRRDALVAALGGLGLLAAAGEER</sequence>
<evidence type="ECO:0000256" key="11">
    <source>
        <dbReference type="ARBA" id="ARBA00032441"/>
    </source>
</evidence>
<evidence type="ECO:0000256" key="10">
    <source>
        <dbReference type="ARBA" id="ARBA00024908"/>
    </source>
</evidence>
<accession>A0ABV6C5X6</accession>
<evidence type="ECO:0000256" key="8">
    <source>
        <dbReference type="ARBA" id="ARBA00022840"/>
    </source>
</evidence>
<comment type="caution">
    <text evidence="12">The sequence shown here is derived from an EMBL/GenBank/DDBJ whole genome shotgun (WGS) entry which is preliminary data.</text>
</comment>
<comment type="similarity">
    <text evidence="2">Belongs to the TsaE family.</text>
</comment>
<dbReference type="InterPro" id="IPR003442">
    <property type="entry name" value="T6A_TsaE"/>
</dbReference>
<keyword evidence="13" id="KW-1185">Reference proteome</keyword>
<evidence type="ECO:0000256" key="2">
    <source>
        <dbReference type="ARBA" id="ARBA00007599"/>
    </source>
</evidence>
<dbReference type="InterPro" id="IPR027417">
    <property type="entry name" value="P-loop_NTPase"/>
</dbReference>
<dbReference type="NCBIfam" id="TIGR00150">
    <property type="entry name" value="T6A_YjeE"/>
    <property type="match status" value="1"/>
</dbReference>
<evidence type="ECO:0000256" key="1">
    <source>
        <dbReference type="ARBA" id="ARBA00004496"/>
    </source>
</evidence>
<dbReference type="EMBL" id="JBHLYQ010000245">
    <property type="protein sequence ID" value="MFC0083071.1"/>
    <property type="molecule type" value="Genomic_DNA"/>
</dbReference>
<comment type="subcellular location">
    <subcellularLocation>
        <location evidence="1">Cytoplasm</location>
    </subcellularLocation>
</comment>
<comment type="function">
    <text evidence="10">Required for the formation of a threonylcarbamoyl group on adenosine at position 37 (t(6)A37) in tRNAs that read codons beginning with adenine. Is involved in the transfer of the threonylcarbamoyl moiety of threonylcarbamoyl-AMP (TC-AMP) to the N6 group of A37, together with TsaD and TsaB. TsaE seems to play an indirect role in the t(6)A biosynthesis pathway, possibly in regulating the core enzymatic function of TsaD.</text>
</comment>
<protein>
    <recommendedName>
        <fullName evidence="3">tRNA threonylcarbamoyladenosine biosynthesis protein TsaE</fullName>
    </recommendedName>
    <alternativeName>
        <fullName evidence="11">t(6)A37 threonylcarbamoyladenosine biosynthesis protein TsaE</fullName>
    </alternativeName>
</protein>
<evidence type="ECO:0000256" key="7">
    <source>
        <dbReference type="ARBA" id="ARBA00022741"/>
    </source>
</evidence>
<proteinExistence type="inferred from homology"/>
<evidence type="ECO:0000256" key="6">
    <source>
        <dbReference type="ARBA" id="ARBA00022723"/>
    </source>
</evidence>
<evidence type="ECO:0000313" key="13">
    <source>
        <dbReference type="Proteomes" id="UP001589788"/>
    </source>
</evidence>
<keyword evidence="8" id="KW-0067">ATP-binding</keyword>
<evidence type="ECO:0000256" key="4">
    <source>
        <dbReference type="ARBA" id="ARBA00022490"/>
    </source>
</evidence>